<dbReference type="PRINTS" id="PR00114">
    <property type="entry name" value="STPHPHTASE"/>
</dbReference>
<protein>
    <recommendedName>
        <fullName evidence="1">Serine/threonine-protein phosphatase</fullName>
        <ecNumber evidence="1">3.1.3.16</ecNumber>
    </recommendedName>
</protein>
<dbReference type="Proteomes" id="UP000005237">
    <property type="component" value="Unassembled WGS sequence"/>
</dbReference>
<dbReference type="GO" id="GO:0005737">
    <property type="term" value="C:cytoplasm"/>
    <property type="evidence" value="ECO:0007669"/>
    <property type="project" value="TreeGrafter"/>
</dbReference>
<feature type="domain" description="Serine/threonine specific protein phosphatases" evidence="2">
    <location>
        <begin position="39"/>
        <end position="44"/>
    </location>
</feature>
<dbReference type="SMART" id="SM00156">
    <property type="entry name" value="PP2Ac"/>
    <property type="match status" value="1"/>
</dbReference>
<reference evidence="4" key="1">
    <citation type="submission" date="2010-08" db="EMBL/GenBank/DDBJ databases">
        <authorList>
            <consortium name="Caenorhabditis japonica Sequencing Consortium"/>
            <person name="Wilson R.K."/>
        </authorList>
    </citation>
    <scope>NUCLEOTIDE SEQUENCE [LARGE SCALE GENOMIC DNA]</scope>
    <source>
        <strain evidence="4">DF5081</strain>
    </source>
</reference>
<dbReference type="EnsemblMetazoa" id="CJA06223.1">
    <property type="protein sequence ID" value="CJA06223.1"/>
    <property type="gene ID" value="WBGene00125427"/>
</dbReference>
<sequence>MRANYLFLGDYVDRGKHCLETIILLLSYKISFPEHFFLLRGNHECPMINKQYGFYDECMRRYKAQSVWDAFQSVFSWMPLTAIVNRRVLCMHGGISPKLTSLDLLRQFKRPNYQPDSPSIEIDILWSDPSNFHKGWASNSRGVSYVFGGDVLRRILDDLNIDLVVRAHQVVQDGYEFFAGRRLVTIFSAPFYCGQFDNAAAVLCINKESVCHFKV</sequence>
<keyword evidence="1" id="KW-0378">Hydrolase</keyword>
<dbReference type="Pfam" id="PF00149">
    <property type="entry name" value="Metallophos"/>
    <property type="match status" value="1"/>
</dbReference>
<accession>A0A8R1HMH4</accession>
<dbReference type="PANTHER" id="PTHR11668">
    <property type="entry name" value="SERINE/THREONINE PROTEIN PHOSPHATASE"/>
    <property type="match status" value="1"/>
</dbReference>
<dbReference type="AlphaFoldDB" id="A0A8R1HMH4"/>
<keyword evidence="4" id="KW-1185">Reference proteome</keyword>
<evidence type="ECO:0000259" key="2">
    <source>
        <dbReference type="PROSITE" id="PS00125"/>
    </source>
</evidence>
<dbReference type="EC" id="3.1.3.16" evidence="1"/>
<dbReference type="SUPFAM" id="SSF56300">
    <property type="entry name" value="Metallo-dependent phosphatases"/>
    <property type="match status" value="1"/>
</dbReference>
<organism evidence="3 4">
    <name type="scientific">Caenorhabditis japonica</name>
    <dbReference type="NCBI Taxonomy" id="281687"/>
    <lineage>
        <taxon>Eukaryota</taxon>
        <taxon>Metazoa</taxon>
        <taxon>Ecdysozoa</taxon>
        <taxon>Nematoda</taxon>
        <taxon>Chromadorea</taxon>
        <taxon>Rhabditida</taxon>
        <taxon>Rhabditina</taxon>
        <taxon>Rhabditomorpha</taxon>
        <taxon>Rhabditoidea</taxon>
        <taxon>Rhabditidae</taxon>
        <taxon>Peloderinae</taxon>
        <taxon>Caenorhabditis</taxon>
    </lineage>
</organism>
<proteinExistence type="inferred from homology"/>
<comment type="similarity">
    <text evidence="1">Belongs to the PPP phosphatase family.</text>
</comment>
<evidence type="ECO:0000256" key="1">
    <source>
        <dbReference type="RuleBase" id="RU004273"/>
    </source>
</evidence>
<name>A0A8R1HMH4_CAEJA</name>
<dbReference type="PROSITE" id="PS00125">
    <property type="entry name" value="SER_THR_PHOSPHATASE"/>
    <property type="match status" value="1"/>
</dbReference>
<dbReference type="InterPro" id="IPR004843">
    <property type="entry name" value="Calcineurin-like_PHP"/>
</dbReference>
<evidence type="ECO:0000313" key="3">
    <source>
        <dbReference type="EnsemblMetazoa" id="CJA06223.1"/>
    </source>
</evidence>
<dbReference type="PANTHER" id="PTHR11668:SF199">
    <property type="entry name" value="SERINE_THREONINE-PROTEIN PHOSPHATASE"/>
    <property type="match status" value="1"/>
</dbReference>
<evidence type="ECO:0000313" key="4">
    <source>
        <dbReference type="Proteomes" id="UP000005237"/>
    </source>
</evidence>
<dbReference type="InterPro" id="IPR050341">
    <property type="entry name" value="PP1_catalytic_subunit"/>
</dbReference>
<dbReference type="InterPro" id="IPR029052">
    <property type="entry name" value="Metallo-depent_PP-like"/>
</dbReference>
<dbReference type="InterPro" id="IPR006186">
    <property type="entry name" value="Ser/Thr-sp_prot-phosphatase"/>
</dbReference>
<dbReference type="Gene3D" id="3.60.21.10">
    <property type="match status" value="1"/>
</dbReference>
<reference evidence="3" key="2">
    <citation type="submission" date="2022-06" db="UniProtKB">
        <authorList>
            <consortium name="EnsemblMetazoa"/>
        </authorList>
    </citation>
    <scope>IDENTIFICATION</scope>
    <source>
        <strain evidence="3">DF5081</strain>
    </source>
</reference>
<comment type="catalytic activity">
    <reaction evidence="1">
        <text>O-phospho-L-threonyl-[protein] + H2O = L-threonyl-[protein] + phosphate</text>
        <dbReference type="Rhea" id="RHEA:47004"/>
        <dbReference type="Rhea" id="RHEA-COMP:11060"/>
        <dbReference type="Rhea" id="RHEA-COMP:11605"/>
        <dbReference type="ChEBI" id="CHEBI:15377"/>
        <dbReference type="ChEBI" id="CHEBI:30013"/>
        <dbReference type="ChEBI" id="CHEBI:43474"/>
        <dbReference type="ChEBI" id="CHEBI:61977"/>
        <dbReference type="EC" id="3.1.3.16"/>
    </reaction>
</comment>
<dbReference type="GO" id="GO:0004722">
    <property type="term" value="F:protein serine/threonine phosphatase activity"/>
    <property type="evidence" value="ECO:0007669"/>
    <property type="project" value="UniProtKB-EC"/>
</dbReference>
<dbReference type="GO" id="GO:0005634">
    <property type="term" value="C:nucleus"/>
    <property type="evidence" value="ECO:0007669"/>
    <property type="project" value="TreeGrafter"/>
</dbReference>